<accession>A0AA40CRX8</accession>
<evidence type="ECO:0000313" key="3">
    <source>
        <dbReference type="Proteomes" id="UP001174936"/>
    </source>
</evidence>
<protein>
    <submittedName>
        <fullName evidence="2">Uncharacterized protein</fullName>
    </submittedName>
</protein>
<keyword evidence="3" id="KW-1185">Reference proteome</keyword>
<evidence type="ECO:0000256" key="1">
    <source>
        <dbReference type="SAM" id="MobiDB-lite"/>
    </source>
</evidence>
<proteinExistence type="predicted"/>
<organism evidence="2 3">
    <name type="scientific">Cercophora newfieldiana</name>
    <dbReference type="NCBI Taxonomy" id="92897"/>
    <lineage>
        <taxon>Eukaryota</taxon>
        <taxon>Fungi</taxon>
        <taxon>Dikarya</taxon>
        <taxon>Ascomycota</taxon>
        <taxon>Pezizomycotina</taxon>
        <taxon>Sordariomycetes</taxon>
        <taxon>Sordariomycetidae</taxon>
        <taxon>Sordariales</taxon>
        <taxon>Lasiosphaeriaceae</taxon>
        <taxon>Cercophora</taxon>
    </lineage>
</organism>
<dbReference type="EMBL" id="JAULSV010000004">
    <property type="protein sequence ID" value="KAK0646939.1"/>
    <property type="molecule type" value="Genomic_DNA"/>
</dbReference>
<comment type="caution">
    <text evidence="2">The sequence shown here is derived from an EMBL/GenBank/DDBJ whole genome shotgun (WGS) entry which is preliminary data.</text>
</comment>
<feature type="region of interest" description="Disordered" evidence="1">
    <location>
        <begin position="1"/>
        <end position="24"/>
    </location>
</feature>
<name>A0AA40CRX8_9PEZI</name>
<sequence>MASQDSNQKTQNITTLKPTKETPATFFGWPATGGVWVLKPTLAELKRTDLPVTNDMEEHCAMLKSLGGTFYQDPNDCEEVREMKASIPPTGKQRLGEGKVSGDGAASANRDVE</sequence>
<dbReference type="Proteomes" id="UP001174936">
    <property type="component" value="Unassembled WGS sequence"/>
</dbReference>
<feature type="region of interest" description="Disordered" evidence="1">
    <location>
        <begin position="85"/>
        <end position="113"/>
    </location>
</feature>
<feature type="compositionally biased region" description="Polar residues" evidence="1">
    <location>
        <begin position="1"/>
        <end position="17"/>
    </location>
</feature>
<gene>
    <name evidence="2" type="ORF">B0T16DRAFT_458816</name>
</gene>
<dbReference type="AlphaFoldDB" id="A0AA40CRX8"/>
<evidence type="ECO:0000313" key="2">
    <source>
        <dbReference type="EMBL" id="KAK0646939.1"/>
    </source>
</evidence>
<reference evidence="2" key="1">
    <citation type="submission" date="2023-06" db="EMBL/GenBank/DDBJ databases">
        <title>Genome-scale phylogeny and comparative genomics of the fungal order Sordariales.</title>
        <authorList>
            <consortium name="Lawrence Berkeley National Laboratory"/>
            <person name="Hensen N."/>
            <person name="Bonometti L."/>
            <person name="Westerberg I."/>
            <person name="Brannstrom I.O."/>
            <person name="Guillou S."/>
            <person name="Cros-Aarteil S."/>
            <person name="Calhoun S."/>
            <person name="Haridas S."/>
            <person name="Kuo A."/>
            <person name="Mondo S."/>
            <person name="Pangilinan J."/>
            <person name="Riley R."/>
            <person name="Labutti K."/>
            <person name="Andreopoulos B."/>
            <person name="Lipzen A."/>
            <person name="Chen C."/>
            <person name="Yanf M."/>
            <person name="Daum C."/>
            <person name="Ng V."/>
            <person name="Clum A."/>
            <person name="Steindorff A."/>
            <person name="Ohm R."/>
            <person name="Martin F."/>
            <person name="Silar P."/>
            <person name="Natvig D."/>
            <person name="Lalanne C."/>
            <person name="Gautier V."/>
            <person name="Ament-Velasquez S.L."/>
            <person name="Kruys A."/>
            <person name="Hutchinson M.I."/>
            <person name="Powell A.J."/>
            <person name="Barry K."/>
            <person name="Miller A.N."/>
            <person name="Grigoriev I.V."/>
            <person name="Debuchy R."/>
            <person name="Gladieux P."/>
            <person name="Thoren M.H."/>
            <person name="Johannesson H."/>
        </authorList>
    </citation>
    <scope>NUCLEOTIDE SEQUENCE</scope>
    <source>
        <strain evidence="2">SMH2532-1</strain>
    </source>
</reference>